<dbReference type="EMBL" id="JAOB01000013">
    <property type="protein sequence ID" value="EUA68802.1"/>
    <property type="molecule type" value="Genomic_DNA"/>
</dbReference>
<dbReference type="AlphaFoldDB" id="X8DJM4"/>
<evidence type="ECO:0000313" key="2">
    <source>
        <dbReference type="EMBL" id="EUA68802.1"/>
    </source>
</evidence>
<accession>X8DJM4</accession>
<feature type="compositionally biased region" description="Pro residues" evidence="1">
    <location>
        <begin position="55"/>
        <end position="64"/>
    </location>
</feature>
<sequence>MIGSGVAASPQPMCCRGETGSPYMRPTPGSAARTHPLRRPRRRRRGRGRLGIPGPQRPHLPDPVPTVRRARCHHSGIRDVDVDHRRKQRSRIWRRAWHAGLFACWQSLRPSYLRMLAEIVRFHRAAKRLLRNGADDDLETLGSFLDRHGFSAFFVDHFITPLVAGVWSCGGGDALRYPARYLFVFLANHGMLSVFGSPTWRTVSGARQPT</sequence>
<reference evidence="2" key="1">
    <citation type="submission" date="2014-01" db="EMBL/GenBank/DDBJ databases">
        <authorList>
            <person name="Brown-Elliot B."/>
            <person name="Wallace R."/>
            <person name="Lenaerts A."/>
            <person name="Ordway D."/>
            <person name="DeGroote M.A."/>
            <person name="Parker T."/>
            <person name="Sizemore C."/>
            <person name="Tallon L.J."/>
            <person name="Sadzewicz L.K."/>
            <person name="Sengamalay N."/>
            <person name="Fraser C.M."/>
            <person name="Hine E."/>
            <person name="Shefchek K.A."/>
            <person name="Das S.P."/>
            <person name="Tettelin H."/>
        </authorList>
    </citation>
    <scope>NUCLEOTIDE SEQUENCE [LARGE SCALE GENOMIC DNA]</scope>
    <source>
        <strain evidence="2">4042</strain>
    </source>
</reference>
<gene>
    <name evidence="2" type="ORF">I553_1990</name>
</gene>
<dbReference type="PATRIC" id="fig|1299334.3.peg.1482"/>
<feature type="compositionally biased region" description="Basic residues" evidence="1">
    <location>
        <begin position="35"/>
        <end position="48"/>
    </location>
</feature>
<organism evidence="2">
    <name type="scientific">Mycobacterium xenopi 4042</name>
    <dbReference type="NCBI Taxonomy" id="1299334"/>
    <lineage>
        <taxon>Bacteria</taxon>
        <taxon>Bacillati</taxon>
        <taxon>Actinomycetota</taxon>
        <taxon>Actinomycetes</taxon>
        <taxon>Mycobacteriales</taxon>
        <taxon>Mycobacteriaceae</taxon>
        <taxon>Mycobacterium</taxon>
    </lineage>
</organism>
<comment type="caution">
    <text evidence="2">The sequence shown here is derived from an EMBL/GenBank/DDBJ whole genome shotgun (WGS) entry which is preliminary data.</text>
</comment>
<feature type="region of interest" description="Disordered" evidence="1">
    <location>
        <begin position="1"/>
        <end position="67"/>
    </location>
</feature>
<evidence type="ECO:0000256" key="1">
    <source>
        <dbReference type="SAM" id="MobiDB-lite"/>
    </source>
</evidence>
<name>X8DJM4_MYCXE</name>
<proteinExistence type="predicted"/>
<protein>
    <submittedName>
        <fullName evidence="2">Putative amine oxidase</fullName>
    </submittedName>
</protein>